<evidence type="ECO:0000259" key="1">
    <source>
        <dbReference type="Pfam" id="PF18925"/>
    </source>
</evidence>
<dbReference type="OrthoDB" id="1036575at2"/>
<dbReference type="Proteomes" id="UP000297540">
    <property type="component" value="Unassembled WGS sequence"/>
</dbReference>
<sequence>MELKLIRSVFNADSTFGKLYINGAFYAYTCEDKVRDLSGGCGNKIKNETAIDFGKYEVALTFSNHFQKYLPLLLNVKCFEGIRIHGGNTAADSEGCILVGAESDMKSKIWNCASKVANLVALLKSIEKKEKIFIEIVKD</sequence>
<reference evidence="2 3" key="1">
    <citation type="journal article" date="2017" name="Int. J. Syst. Evol. Microbiol.">
        <title>Mucilaginibacterpsychrotolerans sp. nov., isolated from peatlands.</title>
        <authorList>
            <person name="Deng Y."/>
            <person name="Shen L."/>
            <person name="Xu B."/>
            <person name="Liu Y."/>
            <person name="Gu Z."/>
            <person name="Liu H."/>
            <person name="Zhou Y."/>
        </authorList>
    </citation>
    <scope>NUCLEOTIDE SEQUENCE [LARGE SCALE GENOMIC DNA]</scope>
    <source>
        <strain evidence="2 3">NH7-4</strain>
    </source>
</reference>
<organism evidence="2 3">
    <name type="scientific">Mucilaginibacter psychrotolerans</name>
    <dbReference type="NCBI Taxonomy" id="1524096"/>
    <lineage>
        <taxon>Bacteria</taxon>
        <taxon>Pseudomonadati</taxon>
        <taxon>Bacteroidota</taxon>
        <taxon>Sphingobacteriia</taxon>
        <taxon>Sphingobacteriales</taxon>
        <taxon>Sphingobacteriaceae</taxon>
        <taxon>Mucilaginibacter</taxon>
    </lineage>
</organism>
<dbReference type="AlphaFoldDB" id="A0A4Y8SP75"/>
<dbReference type="EMBL" id="SOZE01000001">
    <property type="protein sequence ID" value="TFF40692.1"/>
    <property type="molecule type" value="Genomic_DNA"/>
</dbReference>
<dbReference type="Pfam" id="PF18925">
    <property type="entry name" value="DUF5675"/>
    <property type="match status" value="1"/>
</dbReference>
<dbReference type="RefSeq" id="WP_133230303.1">
    <property type="nucleotide sequence ID" value="NZ_SOZE01000001.1"/>
</dbReference>
<name>A0A4Y8SP75_9SPHI</name>
<comment type="caution">
    <text evidence="2">The sequence shown here is derived from an EMBL/GenBank/DDBJ whole genome shotgun (WGS) entry which is preliminary data.</text>
</comment>
<accession>A0A4Y8SP75</accession>
<evidence type="ECO:0000313" key="2">
    <source>
        <dbReference type="EMBL" id="TFF40692.1"/>
    </source>
</evidence>
<evidence type="ECO:0000313" key="3">
    <source>
        <dbReference type="Proteomes" id="UP000297540"/>
    </source>
</evidence>
<feature type="domain" description="DUF5675" evidence="1">
    <location>
        <begin position="5"/>
        <end position="124"/>
    </location>
</feature>
<dbReference type="InterPro" id="IPR043732">
    <property type="entry name" value="DUF5675"/>
</dbReference>
<keyword evidence="3" id="KW-1185">Reference proteome</keyword>
<protein>
    <recommendedName>
        <fullName evidence="1">DUF5675 domain-containing protein</fullName>
    </recommendedName>
</protein>
<gene>
    <name evidence="2" type="ORF">E2R66_00475</name>
</gene>
<proteinExistence type="predicted"/>